<evidence type="ECO:0008006" key="4">
    <source>
        <dbReference type="Google" id="ProtNLM"/>
    </source>
</evidence>
<feature type="non-terminal residue" evidence="2">
    <location>
        <position position="1"/>
    </location>
</feature>
<evidence type="ECO:0000313" key="2">
    <source>
        <dbReference type="EMBL" id="KAA6375306.1"/>
    </source>
</evidence>
<organism evidence="2 3">
    <name type="scientific">Streblomastix strix</name>
    <dbReference type="NCBI Taxonomy" id="222440"/>
    <lineage>
        <taxon>Eukaryota</taxon>
        <taxon>Metamonada</taxon>
        <taxon>Preaxostyla</taxon>
        <taxon>Oxymonadida</taxon>
        <taxon>Streblomastigidae</taxon>
        <taxon>Streblomastix</taxon>
    </lineage>
</organism>
<feature type="transmembrane region" description="Helical" evidence="1">
    <location>
        <begin position="226"/>
        <end position="243"/>
    </location>
</feature>
<dbReference type="Proteomes" id="UP000324800">
    <property type="component" value="Unassembled WGS sequence"/>
</dbReference>
<reference evidence="2 3" key="1">
    <citation type="submission" date="2019-03" db="EMBL/GenBank/DDBJ databases">
        <title>Single cell metagenomics reveals metabolic interactions within the superorganism composed of flagellate Streblomastix strix and complex community of Bacteroidetes bacteria on its surface.</title>
        <authorList>
            <person name="Treitli S.C."/>
            <person name="Kolisko M."/>
            <person name="Husnik F."/>
            <person name="Keeling P."/>
            <person name="Hampl V."/>
        </authorList>
    </citation>
    <scope>NUCLEOTIDE SEQUENCE [LARGE SCALE GENOMIC DNA]</scope>
    <source>
        <strain evidence="2">ST1C</strain>
    </source>
</reference>
<evidence type="ECO:0000256" key="1">
    <source>
        <dbReference type="SAM" id="Phobius"/>
    </source>
</evidence>
<keyword evidence="1" id="KW-0812">Transmembrane</keyword>
<dbReference type="EMBL" id="SNRW01011327">
    <property type="protein sequence ID" value="KAA6375306.1"/>
    <property type="molecule type" value="Genomic_DNA"/>
</dbReference>
<name>A0A5J4UX64_9EUKA</name>
<keyword evidence="1" id="KW-1133">Transmembrane helix</keyword>
<sequence length="244" mass="26784">KIYDNESACGLVYDYYSVSLYTFLGFAAYSYKSSDIAPSITGLIANSPNYITYTDVSIPYEEPYRYKSCGGQPAQGGVYYYDEYYTSFAIEKYGIVGQECIPNYYEVPTGPITQCTSGNPGVTYNATLKGYRIGVAYDQSVSDIKGLILRFGPVLVDFGDEYLIIIGWKKDQGVDNFVALALDGNNTFFIAYDPTSNYSLSDVLVIFNLDDKCSGGGTCASGSMRATWAVIAAVLFIPVLSLFF</sequence>
<dbReference type="AlphaFoldDB" id="A0A5J4UX64"/>
<evidence type="ECO:0000313" key="3">
    <source>
        <dbReference type="Proteomes" id="UP000324800"/>
    </source>
</evidence>
<gene>
    <name evidence="2" type="ORF">EZS28_029166</name>
</gene>
<protein>
    <recommendedName>
        <fullName evidence="4">Peptidase C1A papain C-terminal domain-containing protein</fullName>
    </recommendedName>
</protein>
<keyword evidence="1" id="KW-0472">Membrane</keyword>
<comment type="caution">
    <text evidence="2">The sequence shown here is derived from an EMBL/GenBank/DDBJ whole genome shotgun (WGS) entry which is preliminary data.</text>
</comment>
<proteinExistence type="predicted"/>
<accession>A0A5J4UX64</accession>